<reference evidence="2 3" key="1">
    <citation type="submission" date="2020-08" db="EMBL/GenBank/DDBJ databases">
        <title>Cohnella phylogeny.</title>
        <authorList>
            <person name="Dunlap C."/>
        </authorList>
    </citation>
    <scope>NUCLEOTIDE SEQUENCE [LARGE SCALE GENOMIC DNA]</scope>
    <source>
        <strain evidence="2 3">CBP 2801</strain>
    </source>
</reference>
<sequence>MKTNKTSEDDSFLFQVEILVHAPTNGVAMERLLHALNAGEFADFRIQSGIQLGARIEQELSQTPLPEPPPADDLDSRIRGYINSNKLIRVNVNRGKGVKMSMPCRVVNYDPDKELLTLYHVDEKRVYSIRLNEVDDFVDG</sequence>
<evidence type="ECO:0000256" key="1">
    <source>
        <dbReference type="SAM" id="MobiDB-lite"/>
    </source>
</evidence>
<gene>
    <name evidence="2" type="ORF">H7C18_21415</name>
</gene>
<feature type="region of interest" description="Disordered" evidence="1">
    <location>
        <begin position="57"/>
        <end position="76"/>
    </location>
</feature>
<protein>
    <submittedName>
        <fullName evidence="2">Uncharacterized protein</fullName>
    </submittedName>
</protein>
<dbReference type="EMBL" id="JACJVO010000027">
    <property type="protein sequence ID" value="MBB6733487.1"/>
    <property type="molecule type" value="Genomic_DNA"/>
</dbReference>
<organism evidence="2 3">
    <name type="scientific">Cohnella zeiphila</name>
    <dbReference type="NCBI Taxonomy" id="2761120"/>
    <lineage>
        <taxon>Bacteria</taxon>
        <taxon>Bacillati</taxon>
        <taxon>Bacillota</taxon>
        <taxon>Bacilli</taxon>
        <taxon>Bacillales</taxon>
        <taxon>Paenibacillaceae</taxon>
        <taxon>Cohnella</taxon>
    </lineage>
</organism>
<name>A0A7X0SNY7_9BACL</name>
<dbReference type="AlphaFoldDB" id="A0A7X0SNY7"/>
<comment type="caution">
    <text evidence="2">The sequence shown here is derived from an EMBL/GenBank/DDBJ whole genome shotgun (WGS) entry which is preliminary data.</text>
</comment>
<evidence type="ECO:0000313" key="2">
    <source>
        <dbReference type="EMBL" id="MBB6733487.1"/>
    </source>
</evidence>
<dbReference type="RefSeq" id="WP_185131146.1">
    <property type="nucleotide sequence ID" value="NZ_JACJVO010000027.1"/>
</dbReference>
<keyword evidence="3" id="KW-1185">Reference proteome</keyword>
<evidence type="ECO:0000313" key="3">
    <source>
        <dbReference type="Proteomes" id="UP000564644"/>
    </source>
</evidence>
<proteinExistence type="predicted"/>
<dbReference type="Proteomes" id="UP000564644">
    <property type="component" value="Unassembled WGS sequence"/>
</dbReference>
<accession>A0A7X0SNY7</accession>